<dbReference type="PANTHER" id="PTHR43000">
    <property type="entry name" value="DTDP-D-GLUCOSE 4,6-DEHYDRATASE-RELATED"/>
    <property type="match status" value="1"/>
</dbReference>
<evidence type="ECO:0000313" key="4">
    <source>
        <dbReference type="Proteomes" id="UP000292881"/>
    </source>
</evidence>
<accession>A0A4Q2JW07</accession>
<gene>
    <name evidence="3" type="ORF">ESO86_01790</name>
</gene>
<proteinExistence type="inferred from homology"/>
<organism evidence="3 4">
    <name type="scientific">Agromyces binzhouensis</name>
    <dbReference type="NCBI Taxonomy" id="1817495"/>
    <lineage>
        <taxon>Bacteria</taxon>
        <taxon>Bacillati</taxon>
        <taxon>Actinomycetota</taxon>
        <taxon>Actinomycetes</taxon>
        <taxon>Micrococcales</taxon>
        <taxon>Microbacteriaceae</taxon>
        <taxon>Agromyces</taxon>
    </lineage>
</organism>
<dbReference type="RefSeq" id="WP_129233187.1">
    <property type="nucleotide sequence ID" value="NZ_SDPL01000013.1"/>
</dbReference>
<sequence>MRALVVGANGFLGSHLVDALAAAGHDVTAFDRFSTDRRAFDADVATLRGDFADAEAVARAVAGHDRVFHFVSSTTPATAGSDPVLDVRGNVIPSIALLRACAEEGVSRVYFASSGGAVYGDLGASPVHEDMSPHPVSPYGIGKLTVESYLGYFARTAGLASVALRISNPYGPRQRATHGQGLIPIALRAIAAGEPVLRYGDGSMVRDYLYVEDAIRMIVSIVEAEPEHLVYNIGSGRGTTVNEVISGLASVTGIEPRVEQRDQPPTFVQASVLDISRFTAEFGGPEFTPLDEGLERTWASMRR</sequence>
<name>A0A4Q2JW07_9MICO</name>
<dbReference type="InterPro" id="IPR001509">
    <property type="entry name" value="Epimerase_deHydtase"/>
</dbReference>
<reference evidence="3 4" key="1">
    <citation type="submission" date="2019-01" db="EMBL/GenBank/DDBJ databases">
        <authorList>
            <person name="Li J."/>
        </authorList>
    </citation>
    <scope>NUCLEOTIDE SEQUENCE [LARGE SCALE GENOMIC DNA]</scope>
    <source>
        <strain evidence="3 4">CGMCC 4.7180</strain>
    </source>
</reference>
<dbReference type="InterPro" id="IPR036291">
    <property type="entry name" value="NAD(P)-bd_dom_sf"/>
</dbReference>
<dbReference type="SUPFAM" id="SSF51735">
    <property type="entry name" value="NAD(P)-binding Rossmann-fold domains"/>
    <property type="match status" value="1"/>
</dbReference>
<dbReference type="OrthoDB" id="9801785at2"/>
<keyword evidence="4" id="KW-1185">Reference proteome</keyword>
<evidence type="ECO:0000256" key="1">
    <source>
        <dbReference type="ARBA" id="ARBA00007637"/>
    </source>
</evidence>
<feature type="domain" description="NAD-dependent epimerase/dehydratase" evidence="2">
    <location>
        <begin position="3"/>
        <end position="234"/>
    </location>
</feature>
<comment type="similarity">
    <text evidence="1">Belongs to the NAD(P)-dependent epimerase/dehydratase family.</text>
</comment>
<comment type="caution">
    <text evidence="3">The sequence shown here is derived from an EMBL/GenBank/DDBJ whole genome shotgun (WGS) entry which is preliminary data.</text>
</comment>
<dbReference type="Pfam" id="PF01370">
    <property type="entry name" value="Epimerase"/>
    <property type="match status" value="1"/>
</dbReference>
<evidence type="ECO:0000259" key="2">
    <source>
        <dbReference type="Pfam" id="PF01370"/>
    </source>
</evidence>
<dbReference type="AlphaFoldDB" id="A0A4Q2JW07"/>
<dbReference type="Proteomes" id="UP000292881">
    <property type="component" value="Unassembled WGS sequence"/>
</dbReference>
<dbReference type="Gene3D" id="3.40.50.720">
    <property type="entry name" value="NAD(P)-binding Rossmann-like Domain"/>
    <property type="match status" value="1"/>
</dbReference>
<evidence type="ECO:0000313" key="3">
    <source>
        <dbReference type="EMBL" id="RXZ51584.1"/>
    </source>
</evidence>
<dbReference type="EMBL" id="SDPL01000013">
    <property type="protein sequence ID" value="RXZ51584.1"/>
    <property type="molecule type" value="Genomic_DNA"/>
</dbReference>
<protein>
    <submittedName>
        <fullName evidence="3">NAD-dependent epimerase/dehydratase family protein</fullName>
    </submittedName>
</protein>